<evidence type="ECO:0000256" key="1">
    <source>
        <dbReference type="ARBA" id="ARBA00022603"/>
    </source>
</evidence>
<dbReference type="PANTHER" id="PTHR13563">
    <property type="entry name" value="TRNA (GUANINE-9-) METHYLTRANSFERASE"/>
    <property type="match status" value="1"/>
</dbReference>
<keyword evidence="6" id="KW-1185">Reference proteome</keyword>
<dbReference type="GO" id="GO:0002939">
    <property type="term" value="P:tRNA N1-guanine methylation"/>
    <property type="evidence" value="ECO:0007669"/>
    <property type="project" value="TreeGrafter"/>
</dbReference>
<evidence type="ECO:0000313" key="6">
    <source>
        <dbReference type="Proteomes" id="UP000748531"/>
    </source>
</evidence>
<dbReference type="InterPro" id="IPR038459">
    <property type="entry name" value="MT_TRM10-typ_sf"/>
</dbReference>
<dbReference type="InterPro" id="IPR028564">
    <property type="entry name" value="MT_TRM10-typ"/>
</dbReference>
<evidence type="ECO:0000313" key="5">
    <source>
        <dbReference type="EMBL" id="KAF5399342.1"/>
    </source>
</evidence>
<sequence length="280" mass="32181">MSPKFNYNHSNVSLLISDWLCLLEKMVEDLVSMNFKRKYIRKQKIRKEKRRIEKLRKRAKEREKIEHMLQEGSYLDKRLLKQNIKDKVALALQNGIKLCIDCTYESCMTSKEHKKLAQQICRAYGANRKYQSPASLHLVNYQPDGPIAKACMDKCDGFEGYCMGKHCSSPHELFGKYKEIVYLSPDADDPLLSMSEDCVYVIGGLVDEHVMRGKSLNEANSKKCRALRLPVCEFAEKHGAAKPKNPVLAINQVVDIVLRYLNNGQNWSDALSVVPKRLLR</sequence>
<dbReference type="OrthoDB" id="278300at2759"/>
<dbReference type="Proteomes" id="UP000748531">
    <property type="component" value="Unassembled WGS sequence"/>
</dbReference>
<dbReference type="PANTHER" id="PTHR13563:SF19">
    <property type="entry name" value="TRNA METHYLTRANSFERASE 10 HOMOLOG B"/>
    <property type="match status" value="1"/>
</dbReference>
<keyword evidence="3" id="KW-0949">S-adenosyl-L-methionine</keyword>
<keyword evidence="2" id="KW-0808">Transferase</keyword>
<dbReference type="EMBL" id="LUCH01004131">
    <property type="protein sequence ID" value="KAF5399342.1"/>
    <property type="molecule type" value="Genomic_DNA"/>
</dbReference>
<evidence type="ECO:0000256" key="2">
    <source>
        <dbReference type="ARBA" id="ARBA00022679"/>
    </source>
</evidence>
<proteinExistence type="predicted"/>
<dbReference type="GO" id="GO:0008168">
    <property type="term" value="F:methyltransferase activity"/>
    <property type="evidence" value="ECO:0007669"/>
    <property type="project" value="UniProtKB-KW"/>
</dbReference>
<organism evidence="5 6">
    <name type="scientific">Paragonimus heterotremus</name>
    <dbReference type="NCBI Taxonomy" id="100268"/>
    <lineage>
        <taxon>Eukaryota</taxon>
        <taxon>Metazoa</taxon>
        <taxon>Spiralia</taxon>
        <taxon>Lophotrochozoa</taxon>
        <taxon>Platyhelminthes</taxon>
        <taxon>Trematoda</taxon>
        <taxon>Digenea</taxon>
        <taxon>Plagiorchiida</taxon>
        <taxon>Troglotremata</taxon>
        <taxon>Troglotrematidae</taxon>
        <taxon>Paragonimus</taxon>
    </lineage>
</organism>
<keyword evidence="1" id="KW-0489">Methyltransferase</keyword>
<dbReference type="GO" id="GO:0000049">
    <property type="term" value="F:tRNA binding"/>
    <property type="evidence" value="ECO:0007669"/>
    <property type="project" value="TreeGrafter"/>
</dbReference>
<reference evidence="5" key="1">
    <citation type="submission" date="2019-05" db="EMBL/GenBank/DDBJ databases">
        <title>Annotation for the trematode Paragonimus heterotremus.</title>
        <authorList>
            <person name="Choi Y.-J."/>
        </authorList>
    </citation>
    <scope>NUCLEOTIDE SEQUENCE</scope>
    <source>
        <strain evidence="5">LC</strain>
    </source>
</reference>
<accession>A0A8J4TDC7</accession>
<dbReference type="AlphaFoldDB" id="A0A8J4TDC7"/>
<dbReference type="InterPro" id="IPR007356">
    <property type="entry name" value="tRNA_m1G_MeTrfase_euk"/>
</dbReference>
<dbReference type="GO" id="GO:0005654">
    <property type="term" value="C:nucleoplasm"/>
    <property type="evidence" value="ECO:0007669"/>
    <property type="project" value="TreeGrafter"/>
</dbReference>
<comment type="caution">
    <text evidence="5">The sequence shown here is derived from an EMBL/GenBank/DDBJ whole genome shotgun (WGS) entry which is preliminary data.</text>
</comment>
<protein>
    <submittedName>
        <fullName evidence="5">RNA (Guanine-9-)-methyltransferase domain-containing protein 3</fullName>
    </submittedName>
</protein>
<name>A0A8J4TDC7_9TREM</name>
<gene>
    <name evidence="5" type="ORF">PHET_07273</name>
</gene>
<dbReference type="PROSITE" id="PS51675">
    <property type="entry name" value="SAM_MT_TRM10"/>
    <property type="match status" value="1"/>
</dbReference>
<evidence type="ECO:0000259" key="4">
    <source>
        <dbReference type="PROSITE" id="PS51675"/>
    </source>
</evidence>
<feature type="domain" description="SAM-dependent MTase TRM10-type" evidence="4">
    <location>
        <begin position="84"/>
        <end position="280"/>
    </location>
</feature>
<evidence type="ECO:0000256" key="3">
    <source>
        <dbReference type="ARBA" id="ARBA00022691"/>
    </source>
</evidence>
<dbReference type="Gene3D" id="3.40.1280.30">
    <property type="match status" value="1"/>
</dbReference>